<dbReference type="InterPro" id="IPR026777">
    <property type="entry name" value="PRM1"/>
</dbReference>
<comment type="caution">
    <text evidence="12">The sequence shown here is derived from an EMBL/GenBank/DDBJ whole genome shotgun (WGS) entry which is preliminary data.</text>
</comment>
<evidence type="ECO:0000256" key="10">
    <source>
        <dbReference type="RuleBase" id="RU366035"/>
    </source>
</evidence>
<keyword evidence="7 10" id="KW-1133">Transmembrane helix</keyword>
<feature type="region of interest" description="Disordered" evidence="11">
    <location>
        <begin position="743"/>
        <end position="779"/>
    </location>
</feature>
<keyword evidence="13" id="KW-1185">Reference proteome</keyword>
<keyword evidence="5 10" id="KW-0812">Transmembrane</keyword>
<sequence length="779" mass="84886">MSSATNQHPTLPGVPPSLSAGDHEMRDYYAAQDAPRPLPNQAPYLTPYLGLRARLSQVWINRWTVLLFLILVRVLIATKDLNSNLDSARREALSACTSVETAGSVMASMPHYMAQGVNELTATGIDKTVEGLMSMLDLTVTAVEEIFVFYINLLTSTYLCLITFAVRSGLDVAIQVTEDVSDALNKTLDTIGDDISNVAGDFQDEVNKLIDGINSIPEIFGGSGMSKLDLTKQIDELKNLQLPSGLDEGLDKLNASMPTFSEVKNITNTALRWPFEQVKDLINNHTSTFQVDRSMFPVPAKEQLSFCSDNNGINDFFDGLVDIEITARKVFIAVIVVAAILVCVPMAWREIQRWRKMQQRAMLISQNPNDPMDAVYIVSRPYTSDFGIMLANRFSSTRRQTAVRWAVAYATSMPALFVLCLGLAGLFACLCQYILLKTIEKEVPALTQQVGEFADKVVFALNNASSSWANGTNKAIISVNDNLNDDLFGWVNTSTKAVNDTLNVFVDEMSDALNSTFGGTILYDPIKEVLNCLIGIKIEGIQKGLTWVHNHAHVDFPTLPNDTFSLGAAAALGNDSDTDSFLASPGSETADQVSGTVEKLVAKIADGIQTEALISTGIVLVWVIIALIGTIRACSVFAGRGKTRAEGGQAYIVDPQTDYFRGHDTPAMTTTSRAPAPPRPVSPEVAPPVYEYHNAKVEPYVLQPRPFPAFGTQHDNRSVSEDVNHGEKMGNVGASRAVNLSVSPPYNHGRNSSHGSVGETTPEYEKSYGYGNSSKNPFI</sequence>
<feature type="transmembrane region" description="Helical" evidence="10">
    <location>
        <begin position="59"/>
        <end position="76"/>
    </location>
</feature>
<evidence type="ECO:0000256" key="7">
    <source>
        <dbReference type="ARBA" id="ARBA00022989"/>
    </source>
</evidence>
<evidence type="ECO:0000256" key="9">
    <source>
        <dbReference type="ARBA" id="ARBA00023180"/>
    </source>
</evidence>
<proteinExistence type="inferred from homology"/>
<keyword evidence="9" id="KW-0325">Glycoprotein</keyword>
<evidence type="ECO:0000256" key="4">
    <source>
        <dbReference type="ARBA" id="ARBA00022475"/>
    </source>
</evidence>
<dbReference type="EMBL" id="JBBWUH010000003">
    <property type="protein sequence ID" value="KAK8174256.1"/>
    <property type="molecule type" value="Genomic_DNA"/>
</dbReference>
<feature type="transmembrane region" description="Helical" evidence="10">
    <location>
        <begin position="406"/>
        <end position="435"/>
    </location>
</feature>
<evidence type="ECO:0000256" key="3">
    <source>
        <dbReference type="ARBA" id="ARBA00010780"/>
    </source>
</evidence>
<evidence type="ECO:0000313" key="12">
    <source>
        <dbReference type="EMBL" id="KAK8174256.1"/>
    </source>
</evidence>
<dbReference type="Proteomes" id="UP001456524">
    <property type="component" value="Unassembled WGS sequence"/>
</dbReference>
<evidence type="ECO:0000256" key="1">
    <source>
        <dbReference type="ARBA" id="ARBA00002512"/>
    </source>
</evidence>
<accession>A0ABR1Y1B5</accession>
<evidence type="ECO:0000256" key="6">
    <source>
        <dbReference type="ARBA" id="ARBA00022971"/>
    </source>
</evidence>
<organism evidence="12 13">
    <name type="scientific">Phyllosticta citrichinensis</name>
    <dbReference type="NCBI Taxonomy" id="1130410"/>
    <lineage>
        <taxon>Eukaryota</taxon>
        <taxon>Fungi</taxon>
        <taxon>Dikarya</taxon>
        <taxon>Ascomycota</taxon>
        <taxon>Pezizomycotina</taxon>
        <taxon>Dothideomycetes</taxon>
        <taxon>Dothideomycetes incertae sedis</taxon>
        <taxon>Botryosphaeriales</taxon>
        <taxon>Phyllostictaceae</taxon>
        <taxon>Phyllosticta</taxon>
    </lineage>
</organism>
<evidence type="ECO:0000256" key="2">
    <source>
        <dbReference type="ARBA" id="ARBA00004651"/>
    </source>
</evidence>
<keyword evidence="8 10" id="KW-0472">Membrane</keyword>
<feature type="compositionally biased region" description="Polar residues" evidence="11">
    <location>
        <begin position="743"/>
        <end position="759"/>
    </location>
</feature>
<comment type="caution">
    <text evidence="10">Lacks conserved residue(s) required for the propagation of feature annotation.</text>
</comment>
<comment type="function">
    <text evidence="1 10">Involved in cell fusion during mating by stabilizing the plasma membrane fusion event.</text>
</comment>
<comment type="subcellular location">
    <subcellularLocation>
        <location evidence="2 10">Cell membrane</location>
        <topology evidence="2 10">Multi-pass membrane protein</topology>
    </subcellularLocation>
</comment>
<feature type="compositionally biased region" description="Polar residues" evidence="11">
    <location>
        <begin position="770"/>
        <end position="779"/>
    </location>
</feature>
<comment type="similarity">
    <text evidence="3 10">Belongs to the PRM1 family.</text>
</comment>
<protein>
    <recommendedName>
        <fullName evidence="10">Plasma membrane fusion protein PRM1</fullName>
    </recommendedName>
</protein>
<reference evidence="12 13" key="1">
    <citation type="journal article" date="2022" name="G3 (Bethesda)">
        <title>Enemy or ally: a genomic approach to elucidate the lifestyle of Phyllosticta citrichinaensis.</title>
        <authorList>
            <person name="Buijs V.A."/>
            <person name="Groenewald J.Z."/>
            <person name="Haridas S."/>
            <person name="LaButti K.M."/>
            <person name="Lipzen A."/>
            <person name="Martin F.M."/>
            <person name="Barry K."/>
            <person name="Grigoriev I.V."/>
            <person name="Crous P.W."/>
            <person name="Seidl M.F."/>
        </authorList>
    </citation>
    <scope>NUCLEOTIDE SEQUENCE [LARGE SCALE GENOMIC DNA]</scope>
    <source>
        <strain evidence="12 13">CBS 129764</strain>
    </source>
</reference>
<feature type="transmembrane region" description="Helical" evidence="10">
    <location>
        <begin position="330"/>
        <end position="348"/>
    </location>
</feature>
<evidence type="ECO:0000313" key="13">
    <source>
        <dbReference type="Proteomes" id="UP001456524"/>
    </source>
</evidence>
<evidence type="ECO:0000256" key="11">
    <source>
        <dbReference type="SAM" id="MobiDB-lite"/>
    </source>
</evidence>
<feature type="transmembrane region" description="Helical" evidence="10">
    <location>
        <begin position="612"/>
        <end position="634"/>
    </location>
</feature>
<keyword evidence="6 10" id="KW-0184">Conjugation</keyword>
<name>A0ABR1Y1B5_9PEZI</name>
<dbReference type="PANTHER" id="PTHR31030">
    <property type="entry name" value="PLASMA MEMBRANE FUSION PROTEIN PRM1"/>
    <property type="match status" value="1"/>
</dbReference>
<dbReference type="PANTHER" id="PTHR31030:SF1">
    <property type="entry name" value="PLASMA MEMBRANE FUSION PROTEIN PRM1"/>
    <property type="match status" value="1"/>
</dbReference>
<keyword evidence="4 10" id="KW-1003">Cell membrane</keyword>
<evidence type="ECO:0000256" key="5">
    <source>
        <dbReference type="ARBA" id="ARBA00022692"/>
    </source>
</evidence>
<evidence type="ECO:0000256" key="8">
    <source>
        <dbReference type="ARBA" id="ARBA00023136"/>
    </source>
</evidence>
<gene>
    <name evidence="12" type="ORF">IWX90DRAFT_167354</name>
</gene>